<evidence type="ECO:0000256" key="1">
    <source>
        <dbReference type="SAM" id="MobiDB-lite"/>
    </source>
</evidence>
<keyword evidence="3" id="KW-1185">Reference proteome</keyword>
<dbReference type="OrthoDB" id="1163550at2"/>
<dbReference type="RefSeq" id="WP_151674058.1">
    <property type="nucleotide sequence ID" value="NZ_BKCG01000004.1"/>
</dbReference>
<gene>
    <name evidence="2" type="ORF">ULMA_17160</name>
</gene>
<dbReference type="AlphaFoldDB" id="A0A5J4J0V7"/>
<evidence type="ECO:0000313" key="2">
    <source>
        <dbReference type="EMBL" id="GER59608.1"/>
    </source>
</evidence>
<dbReference type="Proteomes" id="UP000326509">
    <property type="component" value="Unassembled WGS sequence"/>
</dbReference>
<feature type="region of interest" description="Disordered" evidence="1">
    <location>
        <begin position="62"/>
        <end position="102"/>
    </location>
</feature>
<reference evidence="2 3" key="1">
    <citation type="submission" date="2019-08" db="EMBL/GenBank/DDBJ databases">
        <title>Draft genome sequence of Ulvibacter marinus type strain NBRC 109484.</title>
        <authorList>
            <person name="Kawano K."/>
            <person name="Ushijima N."/>
            <person name="Kihara M."/>
            <person name="Itoh H."/>
        </authorList>
    </citation>
    <scope>NUCLEOTIDE SEQUENCE [LARGE SCALE GENOMIC DNA]</scope>
    <source>
        <strain evidence="2 3">NBRC 109484</strain>
    </source>
</reference>
<accession>A0A5J4J0V7</accession>
<proteinExistence type="predicted"/>
<evidence type="ECO:0000313" key="3">
    <source>
        <dbReference type="Proteomes" id="UP000326509"/>
    </source>
</evidence>
<protein>
    <submittedName>
        <fullName evidence="2">Uncharacterized protein</fullName>
    </submittedName>
</protein>
<name>A0A5J4J0V7_9FLAO</name>
<dbReference type="EMBL" id="BKCG01000004">
    <property type="protein sequence ID" value="GER59608.1"/>
    <property type="molecule type" value="Genomic_DNA"/>
</dbReference>
<sequence>MTIQQLQALDMSNVQPEALQTAVQDILDDYKETNDKKAFEEIAKENIEKVFLLVERLAPKAIKAEKAEKKQSKETSKKESSDSKKDAPKKDKEPTKTVKKELDSLSKDIKACRLKIKRFNEEKRKNEPKKPKPMRHTKIKNHFIAIANLIPPAHKDNVKMQKEAEKILLRAHRGIMNTYGINFVRAEAGEKDIKAKYDKMEEKATK</sequence>
<comment type="caution">
    <text evidence="2">The sequence shown here is derived from an EMBL/GenBank/DDBJ whole genome shotgun (WGS) entry which is preliminary data.</text>
</comment>
<organism evidence="2 3">
    <name type="scientific">Patiriisocius marinus</name>
    <dbReference type="NCBI Taxonomy" id="1397112"/>
    <lineage>
        <taxon>Bacteria</taxon>
        <taxon>Pseudomonadati</taxon>
        <taxon>Bacteroidota</taxon>
        <taxon>Flavobacteriia</taxon>
        <taxon>Flavobacteriales</taxon>
        <taxon>Flavobacteriaceae</taxon>
        <taxon>Patiriisocius</taxon>
    </lineage>
</organism>